<dbReference type="InterPro" id="IPR053737">
    <property type="entry name" value="Type_II_TA_Toxin"/>
</dbReference>
<protein>
    <submittedName>
        <fullName evidence="2">Death-on-curing protein</fullName>
    </submittedName>
</protein>
<dbReference type="RefSeq" id="WP_054358383.1">
    <property type="nucleotide sequence ID" value="NZ_LJYW01000001.1"/>
</dbReference>
<dbReference type="PANTHER" id="PTHR39426:SF1">
    <property type="entry name" value="HOMOLOGY TO DEATH-ON-CURING PROTEIN OF PHAGE P1"/>
    <property type="match status" value="1"/>
</dbReference>
<dbReference type="EMBL" id="LJYW01000001">
    <property type="protein sequence ID" value="KPL52220.1"/>
    <property type="molecule type" value="Genomic_DNA"/>
</dbReference>
<evidence type="ECO:0000259" key="1">
    <source>
        <dbReference type="PROSITE" id="PS51459"/>
    </source>
</evidence>
<comment type="caution">
    <text evidence="2">The sequence shown here is derived from an EMBL/GenBank/DDBJ whole genome shotgun (WGS) entry which is preliminary data.</text>
</comment>
<name>A0A0P6W4J8_9HYPH</name>
<dbReference type="InterPro" id="IPR006440">
    <property type="entry name" value="Doc"/>
</dbReference>
<dbReference type="PANTHER" id="PTHR39426">
    <property type="entry name" value="HOMOLOGY TO DEATH-ON-CURING PROTEIN OF PHAGE P1"/>
    <property type="match status" value="1"/>
</dbReference>
<reference evidence="2 3" key="1">
    <citation type="submission" date="2015-09" db="EMBL/GenBank/DDBJ databases">
        <authorList>
            <person name="Jackson K.R."/>
            <person name="Lunt B.L."/>
            <person name="Fisher J.N.B."/>
            <person name="Gardner A.V."/>
            <person name="Bailey M.E."/>
            <person name="Deus L.M."/>
            <person name="Earl A.S."/>
            <person name="Gibby P.D."/>
            <person name="Hartmann K.A."/>
            <person name="Liu J.E."/>
            <person name="Manci A.M."/>
            <person name="Nielsen D.A."/>
            <person name="Solomon M.B."/>
            <person name="Breakwell D.P."/>
            <person name="Burnett S.H."/>
            <person name="Grose J.H."/>
        </authorList>
    </citation>
    <scope>NUCLEOTIDE SEQUENCE [LARGE SCALE GENOMIC DNA]</scope>
    <source>
        <strain evidence="2 3">16</strain>
    </source>
</reference>
<evidence type="ECO:0000313" key="2">
    <source>
        <dbReference type="EMBL" id="KPL52220.1"/>
    </source>
</evidence>
<dbReference type="Proteomes" id="UP000048984">
    <property type="component" value="Unassembled WGS sequence"/>
</dbReference>
<keyword evidence="3" id="KW-1185">Reference proteome</keyword>
<dbReference type="STRING" id="665126.ABB55_08230"/>
<sequence length="146" mass="15712">MTGPVAVGFGERPQAGFGPRWVEKAEVLALHEKQIDRFGGAAGIRDEGALESALGRPRNKWEYEGGELAVLAAAYAFGIARNHPFVDGNKRAAFVTMMLFLRKNGTIFRPPQTEATRIMLDLAAGSVSEDGLARWIGNRSDGAGNP</sequence>
<evidence type="ECO:0000313" key="3">
    <source>
        <dbReference type="Proteomes" id="UP000048984"/>
    </source>
</evidence>
<dbReference type="PIRSF" id="PIRSF018297">
    <property type="entry name" value="Doc"/>
    <property type="match status" value="1"/>
</dbReference>
<dbReference type="Gene3D" id="1.20.120.1870">
    <property type="entry name" value="Fic/DOC protein, Fido domain"/>
    <property type="match status" value="1"/>
</dbReference>
<organism evidence="2 3">
    <name type="scientific">Prosthecodimorpha hirschii</name>
    <dbReference type="NCBI Taxonomy" id="665126"/>
    <lineage>
        <taxon>Bacteria</taxon>
        <taxon>Pseudomonadati</taxon>
        <taxon>Pseudomonadota</taxon>
        <taxon>Alphaproteobacteria</taxon>
        <taxon>Hyphomicrobiales</taxon>
        <taxon>Ancalomicrobiaceae</taxon>
        <taxon>Prosthecodimorpha</taxon>
    </lineage>
</organism>
<proteinExistence type="predicted"/>
<dbReference type="AlphaFoldDB" id="A0A0P6W4J8"/>
<dbReference type="NCBIfam" id="TIGR01550">
    <property type="entry name" value="DOC_P1"/>
    <property type="match status" value="1"/>
</dbReference>
<dbReference type="SUPFAM" id="SSF140931">
    <property type="entry name" value="Fic-like"/>
    <property type="match status" value="1"/>
</dbReference>
<dbReference type="InterPro" id="IPR036597">
    <property type="entry name" value="Fido-like_dom_sf"/>
</dbReference>
<dbReference type="GO" id="GO:0016301">
    <property type="term" value="F:kinase activity"/>
    <property type="evidence" value="ECO:0007669"/>
    <property type="project" value="InterPro"/>
</dbReference>
<dbReference type="Pfam" id="PF02661">
    <property type="entry name" value="Fic"/>
    <property type="match status" value="1"/>
</dbReference>
<gene>
    <name evidence="2" type="ORF">ABB55_08230</name>
</gene>
<reference evidence="2 3" key="2">
    <citation type="submission" date="2015-10" db="EMBL/GenBank/DDBJ databases">
        <title>Draft Genome Sequence of Prosthecomicrobium hirschii ATCC 27832.</title>
        <authorList>
            <person name="Daniel J."/>
            <person name="Givan S.A."/>
            <person name="Brun Y.V."/>
            <person name="Brown P.J."/>
        </authorList>
    </citation>
    <scope>NUCLEOTIDE SEQUENCE [LARGE SCALE GENOMIC DNA]</scope>
    <source>
        <strain evidence="2 3">16</strain>
    </source>
</reference>
<dbReference type="InterPro" id="IPR003812">
    <property type="entry name" value="Fido"/>
</dbReference>
<feature type="domain" description="Fido" evidence="1">
    <location>
        <begin position="22"/>
        <end position="138"/>
    </location>
</feature>
<accession>A0A0P6W4J8</accession>
<dbReference type="PROSITE" id="PS51459">
    <property type="entry name" value="FIDO"/>
    <property type="match status" value="1"/>
</dbReference>